<keyword evidence="1" id="KW-0808">Transferase</keyword>
<sequence>MIETETYDADYYERGLETGKSCYQNYRWIPELTIPMAMTMIDFLGIERGATVLDFGCSKGFLVKSLRLLGRHAYGVDISRYAIDNVDPAVKQYCFLKTSAFLKGNGFITDFDYCIAKDVFEHIPESELKPVLDWIDAKVMFAIIPLGSTETGFIAPANNMDVTHVTCHDVVWWGAMFKKAGWAVADFRYQVSGIKDSYYTKHPEAHGFFTLRRNYETIST</sequence>
<dbReference type="SUPFAM" id="SSF53335">
    <property type="entry name" value="S-adenosyl-L-methionine-dependent methyltransferases"/>
    <property type="match status" value="1"/>
</dbReference>
<name>A0A6M3LDX2_9ZZZZ</name>
<gene>
    <name evidence="1" type="ORF">MM415B04582_0005</name>
</gene>
<protein>
    <submittedName>
        <fullName evidence="1">Putative methyltransferase</fullName>
    </submittedName>
</protein>
<keyword evidence="1" id="KW-0489">Methyltransferase</keyword>
<dbReference type="CDD" id="cd02440">
    <property type="entry name" value="AdoMet_MTases"/>
    <property type="match status" value="1"/>
</dbReference>
<proteinExistence type="predicted"/>
<dbReference type="GO" id="GO:0032259">
    <property type="term" value="P:methylation"/>
    <property type="evidence" value="ECO:0007669"/>
    <property type="project" value="UniProtKB-KW"/>
</dbReference>
<dbReference type="AlphaFoldDB" id="A0A6M3LDX2"/>
<evidence type="ECO:0000313" key="1">
    <source>
        <dbReference type="EMBL" id="QJA92563.1"/>
    </source>
</evidence>
<accession>A0A6M3LDX2</accession>
<dbReference type="InterPro" id="IPR029063">
    <property type="entry name" value="SAM-dependent_MTases_sf"/>
</dbReference>
<dbReference type="Pfam" id="PF13489">
    <property type="entry name" value="Methyltransf_23"/>
    <property type="match status" value="1"/>
</dbReference>
<reference evidence="1" key="1">
    <citation type="submission" date="2020-03" db="EMBL/GenBank/DDBJ databases">
        <title>The deep terrestrial virosphere.</title>
        <authorList>
            <person name="Holmfeldt K."/>
            <person name="Nilsson E."/>
            <person name="Simone D."/>
            <person name="Lopez-Fernandez M."/>
            <person name="Wu X."/>
            <person name="de Brujin I."/>
            <person name="Lundin D."/>
            <person name="Andersson A."/>
            <person name="Bertilsson S."/>
            <person name="Dopson M."/>
        </authorList>
    </citation>
    <scope>NUCLEOTIDE SEQUENCE</scope>
    <source>
        <strain evidence="1">MM415B04582</strain>
    </source>
</reference>
<organism evidence="1">
    <name type="scientific">viral metagenome</name>
    <dbReference type="NCBI Taxonomy" id="1070528"/>
    <lineage>
        <taxon>unclassified sequences</taxon>
        <taxon>metagenomes</taxon>
        <taxon>organismal metagenomes</taxon>
    </lineage>
</organism>
<dbReference type="EMBL" id="MT143077">
    <property type="protein sequence ID" value="QJA92563.1"/>
    <property type="molecule type" value="Genomic_DNA"/>
</dbReference>
<dbReference type="Gene3D" id="3.40.50.150">
    <property type="entry name" value="Vaccinia Virus protein VP39"/>
    <property type="match status" value="1"/>
</dbReference>
<dbReference type="GO" id="GO:0008168">
    <property type="term" value="F:methyltransferase activity"/>
    <property type="evidence" value="ECO:0007669"/>
    <property type="project" value="UniProtKB-KW"/>
</dbReference>